<keyword evidence="1" id="KW-0472">Membrane</keyword>
<keyword evidence="1" id="KW-0812">Transmembrane</keyword>
<dbReference type="AlphaFoldDB" id="B6HVX8"/>
<evidence type="ECO:0000313" key="3">
    <source>
        <dbReference type="Proteomes" id="UP000000724"/>
    </source>
</evidence>
<sequence>MFRILYNFRHCYWSSESNIGVPFKDVNWRVSKVFYSDKIWYVVEYRFTIREQDGETLGIEYSTISLKCYSSISVNRIIYWVSMLYLIWNLLGLILPLDDLYIYPTLGVVCSLGSGSSDTEDEEAINSSRSLEGIFYCAIVVEEVNFGQPYYLILVSSI</sequence>
<dbReference type="Proteomes" id="UP000000724">
    <property type="component" value="Contig Pc00c22"/>
</dbReference>
<evidence type="ECO:0000256" key="1">
    <source>
        <dbReference type="SAM" id="Phobius"/>
    </source>
</evidence>
<name>B6HVX8_PENRW</name>
<dbReference type="EMBL" id="AM920437">
    <property type="protein sequence ID" value="CAP98365.1"/>
    <property type="molecule type" value="Genomic_DNA"/>
</dbReference>
<feature type="transmembrane region" description="Helical" evidence="1">
    <location>
        <begin position="77"/>
        <end position="97"/>
    </location>
</feature>
<keyword evidence="3" id="KW-1185">Reference proteome</keyword>
<evidence type="ECO:0000313" key="2">
    <source>
        <dbReference type="EMBL" id="CAP98365.1"/>
    </source>
</evidence>
<keyword evidence="1" id="KW-1133">Transmembrane helix</keyword>
<accession>B6HVX8</accession>
<reference evidence="2 3" key="1">
    <citation type="journal article" date="2008" name="Nat. Biotechnol.">
        <title>Genome sequencing and analysis of the filamentous fungus Penicillium chrysogenum.</title>
        <authorList>
            <person name="van den Berg M.A."/>
            <person name="Albang R."/>
            <person name="Albermann K."/>
            <person name="Badger J.H."/>
            <person name="Daran J.-M."/>
            <person name="Driessen A.J.M."/>
            <person name="Garcia-Estrada C."/>
            <person name="Fedorova N.D."/>
            <person name="Harris D.M."/>
            <person name="Heijne W.H.M."/>
            <person name="Joardar V.S."/>
            <person name="Kiel J.A.K.W."/>
            <person name="Kovalchuk A."/>
            <person name="Martin J.F."/>
            <person name="Nierman W.C."/>
            <person name="Nijland J.G."/>
            <person name="Pronk J.T."/>
            <person name="Roubos J.A."/>
            <person name="van der Klei I.J."/>
            <person name="van Peij N.N.M.E."/>
            <person name="Veenhuis M."/>
            <person name="von Doehren H."/>
            <person name="Wagner C."/>
            <person name="Wortman J.R."/>
            <person name="Bovenberg R.A.L."/>
        </authorList>
    </citation>
    <scope>NUCLEOTIDE SEQUENCE [LARGE SCALE GENOMIC DNA]</scope>
    <source>
        <strain evidence="3">ATCC 28089 / DSM 1075 / NRRL 1951 / Wisconsin 54-1255</strain>
    </source>
</reference>
<dbReference type="VEuPathDB" id="FungiDB:PCH_Pc22g10770"/>
<protein>
    <submittedName>
        <fullName evidence="2">Uncharacterized protein</fullName>
    </submittedName>
</protein>
<organism evidence="2 3">
    <name type="scientific">Penicillium rubens (strain ATCC 28089 / DSM 1075 / NRRL 1951 / Wisconsin 54-1255)</name>
    <name type="common">Penicillium chrysogenum</name>
    <dbReference type="NCBI Taxonomy" id="500485"/>
    <lineage>
        <taxon>Eukaryota</taxon>
        <taxon>Fungi</taxon>
        <taxon>Dikarya</taxon>
        <taxon>Ascomycota</taxon>
        <taxon>Pezizomycotina</taxon>
        <taxon>Eurotiomycetes</taxon>
        <taxon>Eurotiomycetidae</taxon>
        <taxon>Eurotiales</taxon>
        <taxon>Aspergillaceae</taxon>
        <taxon>Penicillium</taxon>
        <taxon>Penicillium chrysogenum species complex</taxon>
    </lineage>
</organism>
<gene>
    <name evidence="2" type="ORF">Pc22g10770</name>
    <name evidence="2" type="ORF">PCH_Pc22g10770</name>
</gene>
<proteinExistence type="predicted"/>
<dbReference type="HOGENOM" id="CLU_1669976_0_0_1"/>